<proteinExistence type="inferred from homology"/>
<evidence type="ECO:0000256" key="8">
    <source>
        <dbReference type="SAM" id="Phobius"/>
    </source>
</evidence>
<comment type="similarity">
    <text evidence="2">Belongs to the EamA transporter family.</text>
</comment>
<dbReference type="SUPFAM" id="SSF103481">
    <property type="entry name" value="Multidrug resistance efflux transporter EmrE"/>
    <property type="match status" value="2"/>
</dbReference>
<feature type="transmembrane region" description="Helical" evidence="8">
    <location>
        <begin position="276"/>
        <end position="295"/>
    </location>
</feature>
<evidence type="ECO:0000256" key="1">
    <source>
        <dbReference type="ARBA" id="ARBA00004651"/>
    </source>
</evidence>
<dbReference type="GO" id="GO:0005886">
    <property type="term" value="C:plasma membrane"/>
    <property type="evidence" value="ECO:0007669"/>
    <property type="project" value="UniProtKB-SubCell"/>
</dbReference>
<keyword evidence="7 8" id="KW-0472">Membrane</keyword>
<feature type="transmembrane region" description="Helical" evidence="8">
    <location>
        <begin position="51"/>
        <end position="68"/>
    </location>
</feature>
<feature type="domain" description="EamA" evidence="9">
    <location>
        <begin position="163"/>
        <end position="289"/>
    </location>
</feature>
<dbReference type="InterPro" id="IPR037185">
    <property type="entry name" value="EmrE-like"/>
</dbReference>
<evidence type="ECO:0000259" key="9">
    <source>
        <dbReference type="Pfam" id="PF00892"/>
    </source>
</evidence>
<evidence type="ECO:0000313" key="11">
    <source>
        <dbReference type="Proteomes" id="UP000016569"/>
    </source>
</evidence>
<evidence type="ECO:0000256" key="7">
    <source>
        <dbReference type="ARBA" id="ARBA00023136"/>
    </source>
</evidence>
<keyword evidence="5 8" id="KW-0812">Transmembrane</keyword>
<evidence type="ECO:0000256" key="6">
    <source>
        <dbReference type="ARBA" id="ARBA00022989"/>
    </source>
</evidence>
<feature type="transmembrane region" description="Helical" evidence="8">
    <location>
        <begin position="219"/>
        <end position="239"/>
    </location>
</feature>
<keyword evidence="6 8" id="KW-1133">Transmembrane helix</keyword>
<dbReference type="EMBL" id="BATC01000032">
    <property type="protein sequence ID" value="GAD59613.1"/>
    <property type="molecule type" value="Genomic_DNA"/>
</dbReference>
<comment type="caution">
    <text evidence="10">The sequence shown here is derived from an EMBL/GenBank/DDBJ whole genome shotgun (WGS) entry which is preliminary data.</text>
</comment>
<keyword evidence="11" id="KW-1185">Reference proteome</keyword>
<evidence type="ECO:0000256" key="2">
    <source>
        <dbReference type="ARBA" id="ARBA00007362"/>
    </source>
</evidence>
<feature type="transmembrane region" description="Helical" evidence="8">
    <location>
        <begin position="112"/>
        <end position="129"/>
    </location>
</feature>
<accession>A0A8E0NC18</accession>
<protein>
    <recommendedName>
        <fullName evidence="9">EamA domain-containing protein</fullName>
    </recommendedName>
</protein>
<dbReference type="AlphaFoldDB" id="A0A8E0NC18"/>
<evidence type="ECO:0000313" key="10">
    <source>
        <dbReference type="EMBL" id="GAD59613.1"/>
    </source>
</evidence>
<sequence>MTGQPAGGGDSARAALIAGVACYVLWGLSPLVYQPMGRIGADAGEIMGHRAVWGVLLAAGLVWLAGQSDQVRRVLRNPRTLMWLTLSTALIAVNWFIFVWAVNSGRTLETSLGYYLNPLFNMALGAWLFRERISRLGYVAIALAAMGVVLQGVAIGGLPYVSLALAVSFAAYGVIRKRVQADAQTGLLVECLIMAPFGLAWLIWLHHQGLGHFTDSPAAAFWLFLAGPMTVAPLVLFSWAARRMPLSTIGFIQFIAPTSSFVIGVSQGEPFNLTRLVSFAFIWGGAAVFLAAAMHRARAARRALKDAAGPA</sequence>
<evidence type="ECO:0000256" key="3">
    <source>
        <dbReference type="ARBA" id="ARBA00022448"/>
    </source>
</evidence>
<keyword evidence="4" id="KW-1003">Cell membrane</keyword>
<feature type="transmembrane region" description="Helical" evidence="8">
    <location>
        <begin position="246"/>
        <end position="264"/>
    </location>
</feature>
<dbReference type="InterPro" id="IPR000620">
    <property type="entry name" value="EamA_dom"/>
</dbReference>
<feature type="transmembrane region" description="Helical" evidence="8">
    <location>
        <begin position="12"/>
        <end position="31"/>
    </location>
</feature>
<dbReference type="NCBIfam" id="TIGR00688">
    <property type="entry name" value="rarD"/>
    <property type="match status" value="1"/>
</dbReference>
<comment type="subcellular location">
    <subcellularLocation>
        <location evidence="1">Cell membrane</location>
        <topology evidence="1">Multi-pass membrane protein</topology>
    </subcellularLocation>
</comment>
<feature type="domain" description="EamA" evidence="9">
    <location>
        <begin position="15"/>
        <end position="150"/>
    </location>
</feature>
<dbReference type="Pfam" id="PF00892">
    <property type="entry name" value="EamA"/>
    <property type="match status" value="2"/>
</dbReference>
<gene>
    <name evidence="10" type="ORF">MBEBAB_1863</name>
</gene>
<feature type="transmembrane region" description="Helical" evidence="8">
    <location>
        <begin position="187"/>
        <end position="207"/>
    </location>
</feature>
<feature type="transmembrane region" description="Helical" evidence="8">
    <location>
        <begin position="80"/>
        <end position="100"/>
    </location>
</feature>
<name>A0A8E0NC18_9CAUL</name>
<organism evidence="10 11">
    <name type="scientific">Brevundimonas abyssalis TAR-001</name>
    <dbReference type="NCBI Taxonomy" id="1391729"/>
    <lineage>
        <taxon>Bacteria</taxon>
        <taxon>Pseudomonadati</taxon>
        <taxon>Pseudomonadota</taxon>
        <taxon>Alphaproteobacteria</taxon>
        <taxon>Caulobacterales</taxon>
        <taxon>Caulobacteraceae</taxon>
        <taxon>Brevundimonas</taxon>
    </lineage>
</organism>
<dbReference type="InterPro" id="IPR004626">
    <property type="entry name" value="RarD"/>
</dbReference>
<evidence type="ECO:0000256" key="4">
    <source>
        <dbReference type="ARBA" id="ARBA00022475"/>
    </source>
</evidence>
<feature type="transmembrane region" description="Helical" evidence="8">
    <location>
        <begin position="160"/>
        <end position="175"/>
    </location>
</feature>
<keyword evidence="3" id="KW-0813">Transport</keyword>
<feature type="transmembrane region" description="Helical" evidence="8">
    <location>
        <begin position="136"/>
        <end position="154"/>
    </location>
</feature>
<reference evidence="11" key="1">
    <citation type="journal article" date="2013" name="Genome Announc.">
        <title>Draft Genome Sequence of the Dimorphic Prosthecate Bacterium Brevundimonas abyssalis TAR-001T.</title>
        <authorList>
            <person name="Tsubouchi T."/>
            <person name="Nishi S."/>
            <person name="Usui K."/>
            <person name="Shimane Y."/>
            <person name="Takaki Y."/>
            <person name="Maruyama T."/>
            <person name="Hatada Y."/>
        </authorList>
    </citation>
    <scope>NUCLEOTIDE SEQUENCE [LARGE SCALE GENOMIC DNA]</scope>
    <source>
        <strain evidence="11">TAR-001</strain>
    </source>
</reference>
<dbReference type="Proteomes" id="UP000016569">
    <property type="component" value="Unassembled WGS sequence"/>
</dbReference>
<evidence type="ECO:0000256" key="5">
    <source>
        <dbReference type="ARBA" id="ARBA00022692"/>
    </source>
</evidence>